<feature type="region of interest" description="Disordered" evidence="1">
    <location>
        <begin position="78"/>
        <end position="128"/>
    </location>
</feature>
<reference evidence="2 3" key="1">
    <citation type="submission" date="2014-02" db="EMBL/GenBank/DDBJ databases">
        <title>Transposable element dynamics among asymbiotic and ectomycorrhizal Amanita fungi.</title>
        <authorList>
            <consortium name="DOE Joint Genome Institute"/>
            <person name="Hess J."/>
            <person name="Skrede I."/>
            <person name="Wolfe B."/>
            <person name="LaButti K."/>
            <person name="Ohm R.A."/>
            <person name="Grigoriev I.V."/>
            <person name="Pringle A."/>
        </authorList>
    </citation>
    <scope>NUCLEOTIDE SEQUENCE [LARGE SCALE GENOMIC DNA]</scope>
    <source>
        <strain evidence="2 3">SKay4041</strain>
    </source>
</reference>
<dbReference type="AlphaFoldDB" id="A0A2A9NR33"/>
<evidence type="ECO:0000313" key="3">
    <source>
        <dbReference type="Proteomes" id="UP000242287"/>
    </source>
</evidence>
<evidence type="ECO:0000256" key="1">
    <source>
        <dbReference type="SAM" id="MobiDB-lite"/>
    </source>
</evidence>
<gene>
    <name evidence="2" type="ORF">AMATHDRAFT_39892</name>
</gene>
<sequence length="147" mass="16523">MPKARRDRKSGTQPPSPYLVAPQTPAERVREQKLREDPMAIVLGPLYVDCRRCGSRIKLSAKSSYDTFHWRTHRARCLKKPIGAQKPHKSKPTQPPLSPTKTSSSVSPNTSMPPSNPQKSRNTKTLVEELQLRQEAIESLKLLSRSG</sequence>
<accession>A0A2A9NR33</accession>
<keyword evidence="3" id="KW-1185">Reference proteome</keyword>
<dbReference type="EMBL" id="KZ301984">
    <property type="protein sequence ID" value="PFH51784.1"/>
    <property type="molecule type" value="Genomic_DNA"/>
</dbReference>
<feature type="compositionally biased region" description="Basic and acidic residues" evidence="1">
    <location>
        <begin position="27"/>
        <end position="38"/>
    </location>
</feature>
<dbReference type="OrthoDB" id="3268830at2759"/>
<dbReference type="Proteomes" id="UP000242287">
    <property type="component" value="Unassembled WGS sequence"/>
</dbReference>
<feature type="compositionally biased region" description="Polar residues" evidence="1">
    <location>
        <begin position="99"/>
        <end position="125"/>
    </location>
</feature>
<feature type="region of interest" description="Disordered" evidence="1">
    <location>
        <begin position="1"/>
        <end position="38"/>
    </location>
</feature>
<protein>
    <submittedName>
        <fullName evidence="2">Uncharacterized protein</fullName>
    </submittedName>
</protein>
<organism evidence="2 3">
    <name type="scientific">Amanita thiersii Skay4041</name>
    <dbReference type="NCBI Taxonomy" id="703135"/>
    <lineage>
        <taxon>Eukaryota</taxon>
        <taxon>Fungi</taxon>
        <taxon>Dikarya</taxon>
        <taxon>Basidiomycota</taxon>
        <taxon>Agaricomycotina</taxon>
        <taxon>Agaricomycetes</taxon>
        <taxon>Agaricomycetidae</taxon>
        <taxon>Agaricales</taxon>
        <taxon>Pluteineae</taxon>
        <taxon>Amanitaceae</taxon>
        <taxon>Amanita</taxon>
    </lineage>
</organism>
<name>A0A2A9NR33_9AGAR</name>
<evidence type="ECO:0000313" key="2">
    <source>
        <dbReference type="EMBL" id="PFH51784.1"/>
    </source>
</evidence>
<proteinExistence type="predicted"/>